<dbReference type="PANTHER" id="PTHR28255">
    <property type="match status" value="1"/>
</dbReference>
<protein>
    <submittedName>
        <fullName evidence="2">Uncharacterized protein</fullName>
    </submittedName>
</protein>
<dbReference type="AlphaFoldDB" id="A0A8H7PY48"/>
<gene>
    <name evidence="2" type="ORF">INT43_007333</name>
</gene>
<dbReference type="Proteomes" id="UP000654370">
    <property type="component" value="Unassembled WGS sequence"/>
</dbReference>
<dbReference type="PANTHER" id="PTHR28255:SF1">
    <property type="entry name" value="UPF0303 PROTEIN YBR137W"/>
    <property type="match status" value="1"/>
</dbReference>
<dbReference type="SUPFAM" id="SSF143744">
    <property type="entry name" value="GlcG-like"/>
    <property type="match status" value="1"/>
</dbReference>
<dbReference type="Gene3D" id="3.30.450.150">
    <property type="entry name" value="Haem-degrading domain"/>
    <property type="match status" value="1"/>
</dbReference>
<dbReference type="OrthoDB" id="2209940at2759"/>
<feature type="non-terminal residue" evidence="2">
    <location>
        <position position="1"/>
    </location>
</feature>
<accession>A0A8H7PY48</accession>
<keyword evidence="3" id="KW-1185">Reference proteome</keyword>
<feature type="region of interest" description="Disordered" evidence="1">
    <location>
        <begin position="76"/>
        <end position="153"/>
    </location>
</feature>
<reference evidence="2" key="1">
    <citation type="submission" date="2020-12" db="EMBL/GenBank/DDBJ databases">
        <title>Metabolic potential, ecology and presence of endohyphal bacteria is reflected in genomic diversity of Mucoromycotina.</title>
        <authorList>
            <person name="Muszewska A."/>
            <person name="Okrasinska A."/>
            <person name="Steczkiewicz K."/>
            <person name="Drgas O."/>
            <person name="Orlowska M."/>
            <person name="Perlinska-Lenart U."/>
            <person name="Aleksandrzak-Piekarczyk T."/>
            <person name="Szatraj K."/>
            <person name="Zielenkiewicz U."/>
            <person name="Pilsyk S."/>
            <person name="Malc E."/>
            <person name="Mieczkowski P."/>
            <person name="Kruszewska J.S."/>
            <person name="Biernat P."/>
            <person name="Pawlowska J."/>
        </authorList>
    </citation>
    <scope>NUCLEOTIDE SEQUENCE</scope>
    <source>
        <strain evidence="2">WA0000067209</strain>
    </source>
</reference>
<feature type="compositionally biased region" description="Basic and acidic residues" evidence="1">
    <location>
        <begin position="126"/>
        <end position="138"/>
    </location>
</feature>
<dbReference type="InterPro" id="IPR005624">
    <property type="entry name" value="PduO/GlcC-like"/>
</dbReference>
<dbReference type="EMBL" id="JAEPQZ010000004">
    <property type="protein sequence ID" value="KAG2182403.1"/>
    <property type="molecule type" value="Genomic_DNA"/>
</dbReference>
<proteinExistence type="predicted"/>
<dbReference type="Pfam" id="PF03928">
    <property type="entry name" value="HbpS-like"/>
    <property type="match status" value="1"/>
</dbReference>
<organism evidence="2 3">
    <name type="scientific">Mortierella isabellina</name>
    <name type="common">Filamentous fungus</name>
    <name type="synonym">Umbelopsis isabellina</name>
    <dbReference type="NCBI Taxonomy" id="91625"/>
    <lineage>
        <taxon>Eukaryota</taxon>
        <taxon>Fungi</taxon>
        <taxon>Fungi incertae sedis</taxon>
        <taxon>Mucoromycota</taxon>
        <taxon>Mucoromycotina</taxon>
        <taxon>Umbelopsidomycetes</taxon>
        <taxon>Umbelopsidales</taxon>
        <taxon>Umbelopsidaceae</taxon>
        <taxon>Umbelopsis</taxon>
    </lineage>
</organism>
<dbReference type="InterPro" id="IPR038084">
    <property type="entry name" value="PduO/GlcC-like_sf"/>
</dbReference>
<evidence type="ECO:0000313" key="3">
    <source>
        <dbReference type="Proteomes" id="UP000654370"/>
    </source>
</evidence>
<sequence>CSPLPVLDWSKDQTRDGALDFRKKKISRENNPRDFAAMKQHLTNENGRIDWSKQDEIIVNLCLNCDRKWRKFRDSFAQDHPQSTSSEYSSMDHQLPEPYSSSSHHPPPSAVEPSNVHYHSNPYNRPKSEVPSDYHHNIDSPSPTSRKRRRRESAMSELQRLTSSNFVLHPSSRRLFDQEVHFQHNIFTADHALRLGMNIVEMARSQGPMVIDITLNGHQIFRFAMQGTGPDFDEWITRKRNVVDRYRHSSALVQSQIEFLGQRAGDRYPINDEQFAFYPGSFPIIIDRVGVVGAVTVAGSNLIADHDIIIAALEKLLTGVRPSNN</sequence>
<evidence type="ECO:0000313" key="2">
    <source>
        <dbReference type="EMBL" id="KAG2182403.1"/>
    </source>
</evidence>
<evidence type="ECO:0000256" key="1">
    <source>
        <dbReference type="SAM" id="MobiDB-lite"/>
    </source>
</evidence>
<comment type="caution">
    <text evidence="2">The sequence shown here is derived from an EMBL/GenBank/DDBJ whole genome shotgun (WGS) entry which is preliminary data.</text>
</comment>
<dbReference type="InterPro" id="IPR010371">
    <property type="entry name" value="YBR137W-like"/>
</dbReference>
<feature type="compositionally biased region" description="Polar residues" evidence="1">
    <location>
        <begin position="80"/>
        <end position="92"/>
    </location>
</feature>
<name>A0A8H7PY48_MORIS</name>